<dbReference type="PANTHER" id="PTHR30273">
    <property type="entry name" value="PERIPLASMIC SIGNAL SENSOR AND SIGMA FACTOR ACTIVATOR FECR-RELATED"/>
    <property type="match status" value="1"/>
</dbReference>
<dbReference type="OrthoDB" id="1452822at2"/>
<name>A0A521CTT1_9BACT</name>
<keyword evidence="1" id="KW-1133">Transmembrane helix</keyword>
<dbReference type="InterPro" id="IPR012373">
    <property type="entry name" value="Ferrdict_sens_TM"/>
</dbReference>
<dbReference type="RefSeq" id="WP_142714357.1">
    <property type="nucleotide sequence ID" value="NZ_FXTH01000007.1"/>
</dbReference>
<dbReference type="GO" id="GO:0016989">
    <property type="term" value="F:sigma factor antagonist activity"/>
    <property type="evidence" value="ECO:0007669"/>
    <property type="project" value="TreeGrafter"/>
</dbReference>
<dbReference type="PANTHER" id="PTHR30273:SF2">
    <property type="entry name" value="PROTEIN FECR"/>
    <property type="match status" value="1"/>
</dbReference>
<keyword evidence="1" id="KW-0472">Membrane</keyword>
<keyword evidence="1" id="KW-0812">Transmembrane</keyword>
<protein>
    <submittedName>
        <fullName evidence="4">FecR family protein</fullName>
    </submittedName>
</protein>
<dbReference type="Pfam" id="PF04773">
    <property type="entry name" value="FecR"/>
    <property type="match status" value="1"/>
</dbReference>
<reference evidence="4 5" key="1">
    <citation type="submission" date="2017-05" db="EMBL/GenBank/DDBJ databases">
        <authorList>
            <person name="Varghese N."/>
            <person name="Submissions S."/>
        </authorList>
    </citation>
    <scope>NUCLEOTIDE SEQUENCE [LARGE SCALE GENOMIC DNA]</scope>
    <source>
        <strain evidence="4 5">DSM 21194</strain>
    </source>
</reference>
<evidence type="ECO:0000256" key="1">
    <source>
        <dbReference type="SAM" id="Phobius"/>
    </source>
</evidence>
<dbReference type="Gene3D" id="2.60.120.1440">
    <property type="match status" value="1"/>
</dbReference>
<dbReference type="Pfam" id="PF16344">
    <property type="entry name" value="FecR_C"/>
    <property type="match status" value="1"/>
</dbReference>
<evidence type="ECO:0000313" key="5">
    <source>
        <dbReference type="Proteomes" id="UP000317593"/>
    </source>
</evidence>
<sequence length="344" mass="38329">MNWTLLHKYLAGECTPEEKKQVEDWIEASSDNRKKIQRLVKIWNVKPAREVGVDAEKAWESFKDNLSEKDPAGNIHSIRDNVPNRKGYNRSLAVSVAAAAVVFVAVLLYFFVPDFDLADNEIAQKGTRIQEVSTALGQRTSFRLSDGTRVYLNAASHLELSANFGDSIRSVKLRGEAFFEVAHDPDLPFIVYSAHSATKVLGTKFGVKAYPRDEQVQVAVEEGRVALNTAGAEASGELHLTASQVGVLGRDGEKNMSNVPDIASYVAWKDGRLVFRSTPFEKVIPQLERWYNIKVEAEVSLLDQQVTASFDDEPLLEVLNILALSLDAEFQREGRTISFNQNSQ</sequence>
<dbReference type="PIRSF" id="PIRSF018266">
    <property type="entry name" value="FecR"/>
    <property type="match status" value="1"/>
</dbReference>
<accession>A0A521CTT1</accession>
<dbReference type="Gene3D" id="3.55.50.30">
    <property type="match status" value="1"/>
</dbReference>
<keyword evidence="5" id="KW-1185">Reference proteome</keyword>
<feature type="transmembrane region" description="Helical" evidence="1">
    <location>
        <begin position="92"/>
        <end position="112"/>
    </location>
</feature>
<dbReference type="Proteomes" id="UP000317593">
    <property type="component" value="Unassembled WGS sequence"/>
</dbReference>
<feature type="domain" description="Protein FecR C-terminal" evidence="3">
    <location>
        <begin position="272"/>
        <end position="337"/>
    </location>
</feature>
<feature type="domain" description="FecR protein" evidence="2">
    <location>
        <begin position="131"/>
        <end position="225"/>
    </location>
</feature>
<dbReference type="AlphaFoldDB" id="A0A521CTT1"/>
<evidence type="ECO:0000313" key="4">
    <source>
        <dbReference type="EMBL" id="SMO62798.1"/>
    </source>
</evidence>
<gene>
    <name evidence="4" type="ORF">SAMN06265218_107108</name>
</gene>
<evidence type="ECO:0000259" key="3">
    <source>
        <dbReference type="Pfam" id="PF16344"/>
    </source>
</evidence>
<proteinExistence type="predicted"/>
<organism evidence="4 5">
    <name type="scientific">Fodinibius sediminis</name>
    <dbReference type="NCBI Taxonomy" id="1214077"/>
    <lineage>
        <taxon>Bacteria</taxon>
        <taxon>Pseudomonadati</taxon>
        <taxon>Balneolota</taxon>
        <taxon>Balneolia</taxon>
        <taxon>Balneolales</taxon>
        <taxon>Balneolaceae</taxon>
        <taxon>Fodinibius</taxon>
    </lineage>
</organism>
<dbReference type="EMBL" id="FXTH01000007">
    <property type="protein sequence ID" value="SMO62798.1"/>
    <property type="molecule type" value="Genomic_DNA"/>
</dbReference>
<dbReference type="InterPro" id="IPR006860">
    <property type="entry name" value="FecR"/>
</dbReference>
<evidence type="ECO:0000259" key="2">
    <source>
        <dbReference type="Pfam" id="PF04773"/>
    </source>
</evidence>
<dbReference type="InterPro" id="IPR032508">
    <property type="entry name" value="FecR_C"/>
</dbReference>